<dbReference type="Proteomes" id="UP000429523">
    <property type="component" value="Unassembled WGS sequence"/>
</dbReference>
<dbReference type="EMBL" id="QXFW01005807">
    <property type="protein sequence ID" value="KAE8960932.1"/>
    <property type="molecule type" value="Genomic_DNA"/>
</dbReference>
<dbReference type="Proteomes" id="UP000488956">
    <property type="component" value="Unassembled WGS sequence"/>
</dbReference>
<dbReference type="AlphaFoldDB" id="A0A6A3VG32"/>
<dbReference type="EMBL" id="QXFZ01005451">
    <property type="protein sequence ID" value="KAE9060891.1"/>
    <property type="molecule type" value="Genomic_DNA"/>
</dbReference>
<evidence type="ECO:0000313" key="6">
    <source>
        <dbReference type="EMBL" id="KAE9065332.1"/>
    </source>
</evidence>
<gene>
    <name evidence="10" type="ORF">PF001_g30506</name>
    <name evidence="9" type="ORF">PF002_g31030</name>
    <name evidence="8" type="ORF">PF004_g29978</name>
    <name evidence="7" type="ORF">PF005_g30762</name>
    <name evidence="6" type="ORF">PF006_g30488</name>
    <name evidence="5" type="ORF">PF007_g30446</name>
    <name evidence="2" type="ORF">PF009_g30977</name>
    <name evidence="4" type="ORF">PF010_g30310</name>
    <name evidence="3" type="ORF">PF011_g29931</name>
</gene>
<dbReference type="Proteomes" id="UP000476176">
    <property type="component" value="Unassembled WGS sequence"/>
</dbReference>
<dbReference type="EMBL" id="QXGA01005870">
    <property type="protein sequence ID" value="KAE9065332.1"/>
    <property type="molecule type" value="Genomic_DNA"/>
</dbReference>
<dbReference type="EMBL" id="QXFX01005670">
    <property type="protein sequence ID" value="KAE9060194.1"/>
    <property type="molecule type" value="Genomic_DNA"/>
</dbReference>
<evidence type="ECO:0000313" key="15">
    <source>
        <dbReference type="Proteomes" id="UP000440732"/>
    </source>
</evidence>
<comment type="caution">
    <text evidence="9">The sequence shown here is derived from an EMBL/GenBank/DDBJ whole genome shotgun (WGS) entry which is preliminary data.</text>
</comment>
<evidence type="ECO:0000313" key="11">
    <source>
        <dbReference type="Proteomes" id="UP000429523"/>
    </source>
</evidence>
<dbReference type="Proteomes" id="UP000433483">
    <property type="component" value="Unassembled WGS sequence"/>
</dbReference>
<proteinExistence type="predicted"/>
<evidence type="ECO:0000313" key="2">
    <source>
        <dbReference type="EMBL" id="KAE8918710.1"/>
    </source>
</evidence>
<evidence type="ECO:0000313" key="13">
    <source>
        <dbReference type="Proteomes" id="UP000437068"/>
    </source>
</evidence>
<sequence length="374" mass="41495">MRQDFLVLLVLVVVALAGRVDAGFTFTSPHAAFGISSVSAERHGAPIKRFLRGEGTLTDSLAATKSTLNDEERDVAQVAKVAASAMKAKAKINIMLVRGFSPAKALLKLSVTSLKDKNFNNFARYYAKYLAKYPEKASSLPATAEDVVVLPKLTEWLGQRLRPSQIKEALKDIGSTNVNKYLQLYRKDSDDVLALPKLTEWAQQKRPPSQVNILLKDLEIADVSKYMAKYMEAGAATTAIEKWTSNKLLPKEVAQKLKSAEVSDVSKYMGQYMESGGANVAFHNWLDNKLLPQHIALKLKNAEVPDISKYMGQYMDAGGAAIALEKRIGLPRPLLPQEVVFRLQSAQVPDINKYLKPYYSMWGKKQVELCRSLS</sequence>
<evidence type="ECO:0000313" key="16">
    <source>
        <dbReference type="Proteomes" id="UP000441208"/>
    </source>
</evidence>
<dbReference type="EMBL" id="QXGC01005855">
    <property type="protein sequence ID" value="KAE9163985.1"/>
    <property type="molecule type" value="Genomic_DNA"/>
</dbReference>
<evidence type="ECO:0000313" key="14">
    <source>
        <dbReference type="Proteomes" id="UP000440367"/>
    </source>
</evidence>
<dbReference type="Proteomes" id="UP000460718">
    <property type="component" value="Unassembled WGS sequence"/>
</dbReference>
<evidence type="ECO:0000313" key="5">
    <source>
        <dbReference type="EMBL" id="KAE9060891.1"/>
    </source>
</evidence>
<organism evidence="9 14">
    <name type="scientific">Phytophthora fragariae</name>
    <dbReference type="NCBI Taxonomy" id="53985"/>
    <lineage>
        <taxon>Eukaryota</taxon>
        <taxon>Sar</taxon>
        <taxon>Stramenopiles</taxon>
        <taxon>Oomycota</taxon>
        <taxon>Peronosporomycetes</taxon>
        <taxon>Peronosporales</taxon>
        <taxon>Peronosporaceae</taxon>
        <taxon>Phytophthora</taxon>
    </lineage>
</organism>
<evidence type="ECO:0000313" key="8">
    <source>
        <dbReference type="EMBL" id="KAE9163985.1"/>
    </source>
</evidence>
<dbReference type="EMBL" id="QXGB01005603">
    <property type="protein sequence ID" value="KAE9162669.1"/>
    <property type="molecule type" value="Genomic_DNA"/>
</dbReference>
<evidence type="ECO:0000313" key="12">
    <source>
        <dbReference type="Proteomes" id="UP000433483"/>
    </source>
</evidence>
<dbReference type="Proteomes" id="UP000441208">
    <property type="component" value="Unassembled WGS sequence"/>
</dbReference>
<dbReference type="OrthoDB" id="110931at2759"/>
<dbReference type="Proteomes" id="UP000440732">
    <property type="component" value="Unassembled WGS sequence"/>
</dbReference>
<evidence type="ECO:0000313" key="19">
    <source>
        <dbReference type="Proteomes" id="UP000488956"/>
    </source>
</evidence>
<evidence type="ECO:0000313" key="10">
    <source>
        <dbReference type="EMBL" id="KAE9266374.1"/>
    </source>
</evidence>
<evidence type="ECO:0000313" key="3">
    <source>
        <dbReference type="EMBL" id="KAE8960932.1"/>
    </source>
</evidence>
<evidence type="ECO:0000313" key="7">
    <source>
        <dbReference type="EMBL" id="KAE9162669.1"/>
    </source>
</evidence>
<reference evidence="11 12" key="1">
    <citation type="submission" date="2018-08" db="EMBL/GenBank/DDBJ databases">
        <title>Genomic investigation of the strawberry pathogen Phytophthora fragariae indicates pathogenicity is determined by transcriptional variation in three key races.</title>
        <authorList>
            <person name="Adams T.M."/>
            <person name="Armitage A.D."/>
            <person name="Sobczyk M.K."/>
            <person name="Bates H.J."/>
            <person name="Dunwell J.M."/>
            <person name="Nellist C.F."/>
            <person name="Harrison R.J."/>
        </authorList>
    </citation>
    <scope>NUCLEOTIDE SEQUENCE [LARGE SCALE GENOMIC DNA]</scope>
    <source>
        <strain evidence="10 13">A4</strain>
        <strain evidence="9 14">BC-1</strain>
        <strain evidence="8 18">BC-23</strain>
        <strain evidence="7 12">NOV-27</strain>
        <strain evidence="6 15">NOV-5</strain>
        <strain evidence="5 16">NOV-71</strain>
        <strain evidence="2 11">NOV-9</strain>
        <strain evidence="4 19">ONT-3</strain>
        <strain evidence="3 17">SCRP245</strain>
    </source>
</reference>
<dbReference type="EMBL" id="QXGE01005889">
    <property type="protein sequence ID" value="KAE9266374.1"/>
    <property type="molecule type" value="Genomic_DNA"/>
</dbReference>
<evidence type="ECO:0000256" key="1">
    <source>
        <dbReference type="SAM" id="SignalP"/>
    </source>
</evidence>
<keyword evidence="12" id="KW-1185">Reference proteome</keyword>
<name>A0A6A3VG32_9STRA</name>
<protein>
    <recommendedName>
        <fullName evidence="20">RxLR effector protein</fullName>
    </recommendedName>
</protein>
<dbReference type="EMBL" id="QXGF01005387">
    <property type="protein sequence ID" value="KAE8918710.1"/>
    <property type="molecule type" value="Genomic_DNA"/>
</dbReference>
<evidence type="ECO:0000313" key="9">
    <source>
        <dbReference type="EMBL" id="KAE9166773.1"/>
    </source>
</evidence>
<dbReference type="EMBL" id="QXGD01005276">
    <property type="protein sequence ID" value="KAE9166773.1"/>
    <property type="molecule type" value="Genomic_DNA"/>
</dbReference>
<evidence type="ECO:0000313" key="18">
    <source>
        <dbReference type="Proteomes" id="UP000476176"/>
    </source>
</evidence>
<evidence type="ECO:0008006" key="20">
    <source>
        <dbReference type="Google" id="ProtNLM"/>
    </source>
</evidence>
<evidence type="ECO:0000313" key="4">
    <source>
        <dbReference type="EMBL" id="KAE9060194.1"/>
    </source>
</evidence>
<accession>A0A6A3VG32</accession>
<feature type="chain" id="PRO_5036166344" description="RxLR effector protein" evidence="1">
    <location>
        <begin position="23"/>
        <end position="374"/>
    </location>
</feature>
<dbReference type="Proteomes" id="UP000437068">
    <property type="component" value="Unassembled WGS sequence"/>
</dbReference>
<keyword evidence="1" id="KW-0732">Signal</keyword>
<dbReference type="Proteomes" id="UP000440367">
    <property type="component" value="Unassembled WGS sequence"/>
</dbReference>
<evidence type="ECO:0000313" key="17">
    <source>
        <dbReference type="Proteomes" id="UP000460718"/>
    </source>
</evidence>
<feature type="signal peptide" evidence="1">
    <location>
        <begin position="1"/>
        <end position="22"/>
    </location>
</feature>